<feature type="signal peptide" evidence="6">
    <location>
        <begin position="1"/>
        <end position="22"/>
    </location>
</feature>
<dbReference type="EMBL" id="JRES01001160">
    <property type="protein sequence ID" value="KNC25061.1"/>
    <property type="molecule type" value="Genomic_DNA"/>
</dbReference>
<evidence type="ECO:0000313" key="8">
    <source>
        <dbReference type="EMBL" id="KNC25061.1"/>
    </source>
</evidence>
<evidence type="ECO:0000259" key="7">
    <source>
        <dbReference type="PROSITE" id="PS50261"/>
    </source>
</evidence>
<keyword evidence="4 5" id="KW-0472">Membrane</keyword>
<feature type="transmembrane region" description="Helical" evidence="5">
    <location>
        <begin position="1331"/>
        <end position="1359"/>
    </location>
</feature>
<feature type="chain" id="PRO_5005535482" description="G-protein coupled receptors family 2 profile 2 domain-containing protein" evidence="6">
    <location>
        <begin position="23"/>
        <end position="1544"/>
    </location>
</feature>
<feature type="transmembrane region" description="Helical" evidence="5">
    <location>
        <begin position="682"/>
        <end position="705"/>
    </location>
</feature>
<proteinExistence type="predicted"/>
<feature type="domain" description="G-protein coupled receptors family 2 profile 2" evidence="7">
    <location>
        <begin position="1263"/>
        <end position="1521"/>
    </location>
</feature>
<feature type="transmembrane region" description="Helical" evidence="5">
    <location>
        <begin position="1422"/>
        <end position="1448"/>
    </location>
</feature>
<feature type="transmembrane region" description="Helical" evidence="5">
    <location>
        <begin position="513"/>
        <end position="531"/>
    </location>
</feature>
<evidence type="ECO:0000313" key="9">
    <source>
        <dbReference type="Proteomes" id="UP000037069"/>
    </source>
</evidence>
<organism evidence="8 9">
    <name type="scientific">Lucilia cuprina</name>
    <name type="common">Green bottle fly</name>
    <name type="synonym">Australian sheep blowfly</name>
    <dbReference type="NCBI Taxonomy" id="7375"/>
    <lineage>
        <taxon>Eukaryota</taxon>
        <taxon>Metazoa</taxon>
        <taxon>Ecdysozoa</taxon>
        <taxon>Arthropoda</taxon>
        <taxon>Hexapoda</taxon>
        <taxon>Insecta</taxon>
        <taxon>Pterygota</taxon>
        <taxon>Neoptera</taxon>
        <taxon>Endopterygota</taxon>
        <taxon>Diptera</taxon>
        <taxon>Brachycera</taxon>
        <taxon>Muscomorpha</taxon>
        <taxon>Oestroidea</taxon>
        <taxon>Calliphoridae</taxon>
        <taxon>Luciliinae</taxon>
        <taxon>Lucilia</taxon>
    </lineage>
</organism>
<dbReference type="PROSITE" id="PS50261">
    <property type="entry name" value="G_PROTEIN_RECEP_F2_4"/>
    <property type="match status" value="2"/>
</dbReference>
<dbReference type="InterPro" id="IPR000203">
    <property type="entry name" value="GPS"/>
</dbReference>
<feature type="transmembrane region" description="Helical" evidence="5">
    <location>
        <begin position="1469"/>
        <end position="1491"/>
    </location>
</feature>
<dbReference type="Gene3D" id="2.60.220.50">
    <property type="match status" value="2"/>
</dbReference>
<dbReference type="OMA" id="HLNKWKR"/>
<evidence type="ECO:0000256" key="1">
    <source>
        <dbReference type="ARBA" id="ARBA00004141"/>
    </source>
</evidence>
<feature type="transmembrane region" description="Helical" evidence="5">
    <location>
        <begin position="1265"/>
        <end position="1287"/>
    </location>
</feature>
<dbReference type="Pfam" id="PF00002">
    <property type="entry name" value="7tm_2"/>
    <property type="match status" value="2"/>
</dbReference>
<sequence>MSYPKNFEIGVLLIWFPVDAGSQSTLHVCSNETGLPLQRHCTYDRSSNISTWQEINGHIKLLECSSIDTVCMEEPFHHNYVMKNNVIKSFENKWKSAKITELGDLEEPCLLRSGLPITRLCKFNSVHMKAQWELLSPQMRNITCMRETREDVITYDLNILYKEVKDDKNNNIVIPKKVVKEMTEILQKSNTIRVPADIKISSEILKIITENNRNPELLTSILNVTDVILDTKPQIVIKSEEVNATSTLLKTLDTYLHNMAEVLVPHCYNLNGTFHKKANHTSVFYINPLCSNISGIAIYNSNTSQLHYDNHTGQRYRFLYLNESLDDIQKEHNLQLATYFPLKLWNRLITETNKPVLTFIIFANDLLFVNRRKMLQKPRKNVLEIAVQGYTGELPEDIPFILSYTPTSDQPPICGYWNYDKWNTDGVETNYSNISSNLLICRSRHLTHFASLFAVSSENTCPITDLTLLSISHETMLDYITILGCGLSMVGLSFIWLTAIWFKNWRVQESNQVLMNVCFVLTLLMIFFLMLNIPDVQQDFLNMKDEHVCMIMGALLHYIVLVLFFWMLIIAIMQYQRYVKVLGYARSSNYIIKYALAAWGIPLIPAILVAYLYPETYKPPNEKLDNNSAICYPSGISLYYGVILPMAIIILINIGIFVYIVISLRRSMGLFKRLSDKKNIILQVRISILLFFLLGISWIFGFLTYLEKGPVFSYLFCLTSTLQGFVLFLYSIVIDKSTRLSWIMLCCANNYNTMENSNLLLMLPFIVITILACIAAGEVCKKEIENIILVNGSDELTSIIIWFPANISTYNTYNICSESTGKRLERTCSKEDGSVKWVDNNKSIKYVNCTQTNKCADETLELFYRNEKNELEKYLNKWLSAEAEEIGFLEKPCYLKTGLLTRKCKYNSNTHKTLWEKSDKEKENLVCWEKEYSEQKQNKMLNKENLFTLSQDVADVKLYKTNPKDAIAKSIKFLKSDEEKRTPTHIDAIRNILKAILDQTETPELVPDILNLTNTLMQTDADVIRDSKCANEIFSTMDSYLNNMAKQLVPTDKCESINDGIYMATVSMASLFFINPLCSNISGMAIFNSDNSSALKRLYDQHSNNYYQFIYLNQSLDKLLAEPGLEVATYLPIDLWNSIISKTGTKNDTILKIMLLKNDVLFVNLTIMKQKPIDSVLEITLIDYKEKLPSALPFIFNNTRNKKNAKPKCGFWNKTTWITTGTNTSYVINSYNEELLLCNTSHLTPFSVLLNLEIMDTFNDSALDMISVLGCSLSLFGLICIWLTAVCFPKWREHSTNKVLLNICFVLTLIMIFFVLLNIPDIKSVIFDINNYMHCLITGAFLQYIVLVLFMWMLFIAVLQYQRFVKVYNTDMGGNFIRKFFIVSWGLPLIPTFLLVRYKPDAYMPNAQSKAENTAICYPSGYGFYLGVMLPITLIIIANVSIFANIILKLLLSNIEFKNQRTRKQKLRQVYLSILLFFLLGISWIFGMLAHLESSPVFSYIFCLTSTLQGFVMFIYFIVINKTTRSIWRNLICGIQNSQQERVL</sequence>
<feature type="transmembrane region" description="Helical" evidence="5">
    <location>
        <begin position="1497"/>
        <end position="1519"/>
    </location>
</feature>
<feature type="transmembrane region" description="Helical" evidence="5">
    <location>
        <begin position="1380"/>
        <end position="1398"/>
    </location>
</feature>
<dbReference type="PANTHER" id="PTHR47767:SF1">
    <property type="entry name" value="ADHESION G PROTEIN-COUPLED RECEPTOR G7"/>
    <property type="match status" value="1"/>
</dbReference>
<feature type="transmembrane region" description="Helical" evidence="5">
    <location>
        <begin position="479"/>
        <end position="501"/>
    </location>
</feature>
<dbReference type="Gene3D" id="1.20.1070.10">
    <property type="entry name" value="Rhodopsin 7-helix transmembrane proteins"/>
    <property type="match status" value="2"/>
</dbReference>
<dbReference type="PANTHER" id="PTHR47767">
    <property type="entry name" value="ADHESION G PROTEIN-COUPLED RECEPTOR G7"/>
    <property type="match status" value="1"/>
</dbReference>
<evidence type="ECO:0000256" key="3">
    <source>
        <dbReference type="ARBA" id="ARBA00022989"/>
    </source>
</evidence>
<comment type="subcellular location">
    <subcellularLocation>
        <location evidence="1">Membrane</location>
        <topology evidence="1">Multi-pass membrane protein</topology>
    </subcellularLocation>
</comment>
<evidence type="ECO:0000256" key="6">
    <source>
        <dbReference type="SAM" id="SignalP"/>
    </source>
</evidence>
<feature type="transmembrane region" description="Helical" evidence="5">
    <location>
        <begin position="551"/>
        <end position="573"/>
    </location>
</feature>
<dbReference type="STRING" id="7375.A0A0L0BYK8"/>
<evidence type="ECO:0000256" key="4">
    <source>
        <dbReference type="ARBA" id="ARBA00023136"/>
    </source>
</evidence>
<evidence type="ECO:0000256" key="2">
    <source>
        <dbReference type="ARBA" id="ARBA00022692"/>
    </source>
</evidence>
<keyword evidence="2 5" id="KW-0812">Transmembrane</keyword>
<dbReference type="SUPFAM" id="SSF81321">
    <property type="entry name" value="Family A G protein-coupled receptor-like"/>
    <property type="match status" value="1"/>
</dbReference>
<dbReference type="InterPro" id="IPR017981">
    <property type="entry name" value="GPCR_2-like_7TM"/>
</dbReference>
<gene>
    <name evidence="8" type="ORF">FF38_11816</name>
</gene>
<feature type="transmembrane region" description="Helical" evidence="5">
    <location>
        <begin position="759"/>
        <end position="777"/>
    </location>
</feature>
<accession>A0A0L0BYK8</accession>
<dbReference type="CDD" id="cd15040">
    <property type="entry name" value="7tmB2_Adhesion"/>
    <property type="match status" value="2"/>
</dbReference>
<dbReference type="Proteomes" id="UP000037069">
    <property type="component" value="Unassembled WGS sequence"/>
</dbReference>
<dbReference type="InterPro" id="IPR000832">
    <property type="entry name" value="GPCR_2_secretin-like"/>
</dbReference>
<keyword evidence="3 5" id="KW-1133">Transmembrane helix</keyword>
<name>A0A0L0BYK8_LUCCU</name>
<reference evidence="8 9" key="1">
    <citation type="journal article" date="2015" name="Nat. Commun.">
        <title>Lucilia cuprina genome unlocks parasitic fly biology to underpin future interventions.</title>
        <authorList>
            <person name="Anstead C.A."/>
            <person name="Korhonen P.K."/>
            <person name="Young N.D."/>
            <person name="Hall R.S."/>
            <person name="Jex A.R."/>
            <person name="Murali S.C."/>
            <person name="Hughes D.S."/>
            <person name="Lee S.F."/>
            <person name="Perry T."/>
            <person name="Stroehlein A.J."/>
            <person name="Ansell B.R."/>
            <person name="Breugelmans B."/>
            <person name="Hofmann A."/>
            <person name="Qu J."/>
            <person name="Dugan S."/>
            <person name="Lee S.L."/>
            <person name="Chao H."/>
            <person name="Dinh H."/>
            <person name="Han Y."/>
            <person name="Doddapaneni H.V."/>
            <person name="Worley K.C."/>
            <person name="Muzny D.M."/>
            <person name="Ioannidis P."/>
            <person name="Waterhouse R.M."/>
            <person name="Zdobnov E.M."/>
            <person name="James P.J."/>
            <person name="Bagnall N.H."/>
            <person name="Kotze A.C."/>
            <person name="Gibbs R.A."/>
            <person name="Richards S."/>
            <person name="Batterham P."/>
            <person name="Gasser R.B."/>
        </authorList>
    </citation>
    <scope>NUCLEOTIDE SEQUENCE [LARGE SCALE GENOMIC DNA]</scope>
    <source>
        <strain evidence="8 9">LS</strain>
        <tissue evidence="8">Full body</tissue>
    </source>
</reference>
<dbReference type="GO" id="GO:0004930">
    <property type="term" value="F:G protein-coupled receptor activity"/>
    <property type="evidence" value="ECO:0007669"/>
    <property type="project" value="InterPro"/>
</dbReference>
<comment type="caution">
    <text evidence="8">The sequence shown here is derived from an EMBL/GenBank/DDBJ whole genome shotgun (WGS) entry which is preliminary data.</text>
</comment>
<dbReference type="Pfam" id="PF01825">
    <property type="entry name" value="GPS"/>
    <property type="match status" value="1"/>
</dbReference>
<feature type="transmembrane region" description="Helical" evidence="5">
    <location>
        <begin position="1299"/>
        <end position="1319"/>
    </location>
</feature>
<protein>
    <recommendedName>
        <fullName evidence="7">G-protein coupled receptors family 2 profile 2 domain-containing protein</fullName>
    </recommendedName>
</protein>
<evidence type="ECO:0000256" key="5">
    <source>
        <dbReference type="SAM" id="Phobius"/>
    </source>
</evidence>
<dbReference type="GO" id="GO:0016020">
    <property type="term" value="C:membrane"/>
    <property type="evidence" value="ECO:0007669"/>
    <property type="project" value="UniProtKB-SubCell"/>
</dbReference>
<keyword evidence="9" id="KW-1185">Reference proteome</keyword>
<dbReference type="InterPro" id="IPR046338">
    <property type="entry name" value="GAIN_dom_sf"/>
</dbReference>
<feature type="transmembrane region" description="Helical" evidence="5">
    <location>
        <begin position="711"/>
        <end position="734"/>
    </location>
</feature>
<feature type="transmembrane region" description="Helical" evidence="5">
    <location>
        <begin position="638"/>
        <end position="662"/>
    </location>
</feature>
<dbReference type="GO" id="GO:0007166">
    <property type="term" value="P:cell surface receptor signaling pathway"/>
    <property type="evidence" value="ECO:0007669"/>
    <property type="project" value="InterPro"/>
</dbReference>
<dbReference type="OrthoDB" id="10037534at2759"/>
<keyword evidence="6" id="KW-0732">Signal</keyword>
<feature type="domain" description="G-protein coupled receptors family 2 profile 2" evidence="7">
    <location>
        <begin position="477"/>
        <end position="735"/>
    </location>
</feature>
<feature type="transmembrane region" description="Helical" evidence="5">
    <location>
        <begin position="594"/>
        <end position="613"/>
    </location>
</feature>
<dbReference type="InterPro" id="IPR053066">
    <property type="entry name" value="ADGR_G7"/>
</dbReference>